<organism evidence="2 3">
    <name type="scientific">Nocardia terpenica</name>
    <dbReference type="NCBI Taxonomy" id="455432"/>
    <lineage>
        <taxon>Bacteria</taxon>
        <taxon>Bacillati</taxon>
        <taxon>Actinomycetota</taxon>
        <taxon>Actinomycetes</taxon>
        <taxon>Mycobacteriales</taxon>
        <taxon>Nocardiaceae</taxon>
        <taxon>Nocardia</taxon>
    </lineage>
</organism>
<reference evidence="2 3" key="1">
    <citation type="submission" date="2016-04" db="EMBL/GenBank/DDBJ databases">
        <authorList>
            <person name="Evans L.H."/>
            <person name="Alamgir A."/>
            <person name="Owens N."/>
            <person name="Weber N.D."/>
            <person name="Virtaneva K."/>
            <person name="Barbian K."/>
            <person name="Babar A."/>
            <person name="Rosenke K."/>
        </authorList>
    </citation>
    <scope>NUCLEOTIDE SEQUENCE [LARGE SCALE GENOMIC DNA]</scope>
    <source>
        <strain evidence="2 3">IFM 0406</strain>
    </source>
</reference>
<accession>A0A164HLF7</accession>
<comment type="caution">
    <text evidence="2">The sequence shown here is derived from an EMBL/GenBank/DDBJ whole genome shotgun (WGS) entry which is preliminary data.</text>
</comment>
<sequence>MRAVGLRVTAPRVAVRQLGGLPQGRRGIVVAAAWASTATATRLVVVGLGVVGCAAAAVSGLRGPLTLVFFLLVVAGVVLRRLS</sequence>
<feature type="transmembrane region" description="Helical" evidence="1">
    <location>
        <begin position="64"/>
        <end position="82"/>
    </location>
</feature>
<keyword evidence="1" id="KW-0472">Membrane</keyword>
<keyword evidence="1" id="KW-1133">Transmembrane helix</keyword>
<keyword evidence="3" id="KW-1185">Reference proteome</keyword>
<protein>
    <submittedName>
        <fullName evidence="2">Uncharacterized protein</fullName>
    </submittedName>
</protein>
<feature type="transmembrane region" description="Helical" evidence="1">
    <location>
        <begin position="28"/>
        <end position="58"/>
    </location>
</feature>
<dbReference type="STRING" id="455432.AWN90_12335"/>
<proteinExistence type="predicted"/>
<keyword evidence="1" id="KW-0812">Transmembrane</keyword>
<dbReference type="Proteomes" id="UP000076512">
    <property type="component" value="Unassembled WGS sequence"/>
</dbReference>
<dbReference type="AlphaFoldDB" id="A0A164HLF7"/>
<gene>
    <name evidence="2" type="ORF">AWN90_12335</name>
</gene>
<evidence type="ECO:0000313" key="2">
    <source>
        <dbReference type="EMBL" id="KZM68618.1"/>
    </source>
</evidence>
<evidence type="ECO:0000313" key="3">
    <source>
        <dbReference type="Proteomes" id="UP000076512"/>
    </source>
</evidence>
<evidence type="ECO:0000256" key="1">
    <source>
        <dbReference type="SAM" id="Phobius"/>
    </source>
</evidence>
<dbReference type="EMBL" id="LWGR01000021">
    <property type="protein sequence ID" value="KZM68618.1"/>
    <property type="molecule type" value="Genomic_DNA"/>
</dbReference>
<name>A0A164HLF7_9NOCA</name>